<evidence type="ECO:0000313" key="2">
    <source>
        <dbReference type="EMBL" id="QDL54117.1"/>
    </source>
</evidence>
<dbReference type="KEGG" id="rhg:EXZ61_08015"/>
<dbReference type="EMBL" id="CP036282">
    <property type="protein sequence ID" value="QDL54117.1"/>
    <property type="molecule type" value="Genomic_DNA"/>
</dbReference>
<protein>
    <recommendedName>
        <fullName evidence="4">Plasmid maintenance protein CcdB</fullName>
    </recommendedName>
</protein>
<gene>
    <name evidence="2" type="ORF">EXZ61_08015</name>
</gene>
<reference evidence="3" key="1">
    <citation type="submission" date="2019-02" db="EMBL/GenBank/DDBJ databases">
        <title>Complete genome sequence of Rhodoferax sp. Gr-4.</title>
        <authorList>
            <person name="Jin L."/>
        </authorList>
    </citation>
    <scope>NUCLEOTIDE SEQUENCE [LARGE SCALE GENOMIC DNA]</scope>
    <source>
        <strain evidence="3">Gr-4</strain>
    </source>
</reference>
<accession>A0A515EN71</accession>
<dbReference type="AlphaFoldDB" id="A0A515EN71"/>
<evidence type="ECO:0000256" key="1">
    <source>
        <dbReference type="ARBA" id="ARBA00022649"/>
    </source>
</evidence>
<sequence>MSAAFSTTGTSVRKRAVNLTLNEGLVAQAKTYTSNLSATMEELLTAYVAKQQQARLTRQQQADAAAMDWNAVHATVGSFADEHSTL</sequence>
<dbReference type="RefSeq" id="WP_142810729.1">
    <property type="nucleotide sequence ID" value="NZ_CP036282.1"/>
</dbReference>
<proteinExistence type="predicted"/>
<reference evidence="3" key="2">
    <citation type="journal article" date="2020" name="Int. J. Syst. Evol. Microbiol.">
        <title>Genomic insights into a novel species Rhodoferax aquaticus sp. nov., isolated from freshwater.</title>
        <authorList>
            <person name="Li T."/>
            <person name="Zhuo Y."/>
            <person name="Jin C.Z."/>
            <person name="Wu X."/>
            <person name="Ko S.R."/>
            <person name="Jin F.J."/>
            <person name="Ahn C.Y."/>
            <person name="Oh H.M."/>
            <person name="Lee H.G."/>
            <person name="Jin L."/>
        </authorList>
    </citation>
    <scope>NUCLEOTIDE SEQUENCE [LARGE SCALE GENOMIC DNA]</scope>
    <source>
        <strain evidence="3">Gr-4</strain>
    </source>
</reference>
<keyword evidence="1" id="KW-1277">Toxin-antitoxin system</keyword>
<dbReference type="Proteomes" id="UP000317365">
    <property type="component" value="Chromosome"/>
</dbReference>
<name>A0A515EN71_9BURK</name>
<evidence type="ECO:0000313" key="3">
    <source>
        <dbReference type="Proteomes" id="UP000317365"/>
    </source>
</evidence>
<evidence type="ECO:0008006" key="4">
    <source>
        <dbReference type="Google" id="ProtNLM"/>
    </source>
</evidence>
<dbReference type="Pfam" id="PF07362">
    <property type="entry name" value="CcdA"/>
    <property type="match status" value="1"/>
</dbReference>
<dbReference type="InterPro" id="IPR009956">
    <property type="entry name" value="Post-segregation_anti-tox_CcdA"/>
</dbReference>
<organism evidence="2 3">
    <name type="scientific">Rhodoferax aquaticus</name>
    <dbReference type="NCBI Taxonomy" id="2527691"/>
    <lineage>
        <taxon>Bacteria</taxon>
        <taxon>Pseudomonadati</taxon>
        <taxon>Pseudomonadota</taxon>
        <taxon>Betaproteobacteria</taxon>
        <taxon>Burkholderiales</taxon>
        <taxon>Comamonadaceae</taxon>
        <taxon>Rhodoferax</taxon>
    </lineage>
</organism>
<keyword evidence="3" id="KW-1185">Reference proteome</keyword>